<dbReference type="InterPro" id="IPR009003">
    <property type="entry name" value="Peptidase_S1_PA"/>
</dbReference>
<keyword evidence="1" id="KW-0645">Protease</keyword>
<evidence type="ECO:0000313" key="5">
    <source>
        <dbReference type="Proteomes" id="UP000176803"/>
    </source>
</evidence>
<dbReference type="SMART" id="SM00228">
    <property type="entry name" value="PDZ"/>
    <property type="match status" value="1"/>
</dbReference>
<feature type="domain" description="PDZ" evidence="3">
    <location>
        <begin position="275"/>
        <end position="356"/>
    </location>
</feature>
<dbReference type="GO" id="GO:0004252">
    <property type="term" value="F:serine-type endopeptidase activity"/>
    <property type="evidence" value="ECO:0007669"/>
    <property type="project" value="InterPro"/>
</dbReference>
<dbReference type="InterPro" id="IPR001940">
    <property type="entry name" value="Peptidase_S1C"/>
</dbReference>
<dbReference type="Gene3D" id="2.30.42.10">
    <property type="match status" value="1"/>
</dbReference>
<evidence type="ECO:0000259" key="3">
    <source>
        <dbReference type="PROSITE" id="PS50106"/>
    </source>
</evidence>
<gene>
    <name evidence="4" type="ORF">A3F03_00235</name>
</gene>
<dbReference type="Proteomes" id="UP000176803">
    <property type="component" value="Unassembled WGS sequence"/>
</dbReference>
<dbReference type="PANTHER" id="PTHR43343">
    <property type="entry name" value="PEPTIDASE S12"/>
    <property type="match status" value="1"/>
</dbReference>
<evidence type="ECO:0000313" key="4">
    <source>
        <dbReference type="EMBL" id="OGK38024.1"/>
    </source>
</evidence>
<dbReference type="PANTHER" id="PTHR43343:SF3">
    <property type="entry name" value="PROTEASE DO-LIKE 8, CHLOROPLASTIC"/>
    <property type="match status" value="1"/>
</dbReference>
<reference evidence="4 5" key="1">
    <citation type="journal article" date="2016" name="Nat. Commun.">
        <title>Thousands of microbial genomes shed light on interconnected biogeochemical processes in an aquifer system.</title>
        <authorList>
            <person name="Anantharaman K."/>
            <person name="Brown C.T."/>
            <person name="Hug L.A."/>
            <person name="Sharon I."/>
            <person name="Castelle C.J."/>
            <person name="Probst A.J."/>
            <person name="Thomas B.C."/>
            <person name="Singh A."/>
            <person name="Wilkins M.J."/>
            <person name="Karaoz U."/>
            <person name="Brodie E.L."/>
            <person name="Williams K.H."/>
            <person name="Hubbard S.S."/>
            <person name="Banfield J.F."/>
        </authorList>
    </citation>
    <scope>NUCLEOTIDE SEQUENCE [LARGE SCALE GENOMIC DNA]</scope>
</reference>
<dbReference type="Pfam" id="PF13180">
    <property type="entry name" value="PDZ_2"/>
    <property type="match status" value="1"/>
</dbReference>
<evidence type="ECO:0000256" key="2">
    <source>
        <dbReference type="ARBA" id="ARBA00022801"/>
    </source>
</evidence>
<protein>
    <recommendedName>
        <fullName evidence="3">PDZ domain-containing protein</fullName>
    </recommendedName>
</protein>
<dbReference type="InterPro" id="IPR036034">
    <property type="entry name" value="PDZ_sf"/>
</dbReference>
<organism evidence="4 5">
    <name type="scientific">Candidatus Roizmanbacteria bacterium RIFCSPHIGHO2_12_FULL_41_11</name>
    <dbReference type="NCBI Taxonomy" id="1802052"/>
    <lineage>
        <taxon>Bacteria</taxon>
        <taxon>Candidatus Roizmaniibacteriota</taxon>
    </lineage>
</organism>
<accession>A0A1F7I3S2</accession>
<dbReference type="InterPro" id="IPR001478">
    <property type="entry name" value="PDZ"/>
</dbReference>
<dbReference type="SUPFAM" id="SSF50494">
    <property type="entry name" value="Trypsin-like serine proteases"/>
    <property type="match status" value="1"/>
</dbReference>
<dbReference type="SUPFAM" id="SSF50156">
    <property type="entry name" value="PDZ domain-like"/>
    <property type="match status" value="1"/>
</dbReference>
<dbReference type="Gene3D" id="2.40.10.120">
    <property type="match status" value="1"/>
</dbReference>
<comment type="caution">
    <text evidence="4">The sequence shown here is derived from an EMBL/GenBank/DDBJ whole genome shotgun (WGS) entry which is preliminary data.</text>
</comment>
<dbReference type="InterPro" id="IPR051201">
    <property type="entry name" value="Chloro_Bact_Ser_Proteases"/>
</dbReference>
<sequence length="385" mass="41586">MKKTLFFLAFIIIFLAYLSQKNIIPQLSFLNIPKPSTSSSLTTPPEKQTVVYQESVITKVVADALPSVVTVGISKTTTTGDRIQINPSDPFGPFQTIPGQQKQIEQNIGSGFIITADGLIITNKHVIADDSAKYQVITNDKKKYLVEKIYSDQLNDLAILKIGASGLKPLKLGDSTHLQLGQLAIAIGTPLGEFQNTVTAGIISGLGRGITAGSPFEGFVEKLDDVIQTDAAISPGNSGGPLLNSASQVIGINTAIASEGQNIGFAIPVNVIKELIKSFNERGGQFERPYIGVRYQMVDKKTAILNDIVEGAYIKQVIEDSPASKAGLQEEDIITEFDGQKVSGDDDQSLAKIINEKKIGDRVQIKVWRNGEVKTFSLTLESYSQ</sequence>
<dbReference type="EMBL" id="MGAC01000024">
    <property type="protein sequence ID" value="OGK38024.1"/>
    <property type="molecule type" value="Genomic_DNA"/>
</dbReference>
<dbReference type="PROSITE" id="PS50106">
    <property type="entry name" value="PDZ"/>
    <property type="match status" value="1"/>
</dbReference>
<evidence type="ECO:0000256" key="1">
    <source>
        <dbReference type="ARBA" id="ARBA00022670"/>
    </source>
</evidence>
<dbReference type="AlphaFoldDB" id="A0A1F7I3S2"/>
<proteinExistence type="predicted"/>
<name>A0A1F7I3S2_9BACT</name>
<dbReference type="GO" id="GO:0006508">
    <property type="term" value="P:proteolysis"/>
    <property type="evidence" value="ECO:0007669"/>
    <property type="project" value="UniProtKB-KW"/>
</dbReference>
<dbReference type="Pfam" id="PF13365">
    <property type="entry name" value="Trypsin_2"/>
    <property type="match status" value="1"/>
</dbReference>
<keyword evidence="2" id="KW-0378">Hydrolase</keyword>
<dbReference type="PRINTS" id="PR00834">
    <property type="entry name" value="PROTEASES2C"/>
</dbReference>